<keyword evidence="4 5" id="KW-0472">Membrane</keyword>
<dbReference type="PANTHER" id="PTHR23514">
    <property type="entry name" value="BYPASS OF STOP CODON PROTEIN 6"/>
    <property type="match status" value="1"/>
</dbReference>
<comment type="subcellular location">
    <subcellularLocation>
        <location evidence="1">Membrane</location>
        <topology evidence="1">Multi-pass membrane protein</topology>
    </subcellularLocation>
</comment>
<feature type="transmembrane region" description="Helical" evidence="5">
    <location>
        <begin position="249"/>
        <end position="269"/>
    </location>
</feature>
<feature type="domain" description="Major facilitator superfamily (MFS) profile" evidence="6">
    <location>
        <begin position="220"/>
        <end position="396"/>
    </location>
</feature>
<dbReference type="RefSeq" id="WP_113888126.1">
    <property type="nucleotide sequence ID" value="NZ_QNRK01000004.1"/>
</dbReference>
<evidence type="ECO:0000256" key="1">
    <source>
        <dbReference type="ARBA" id="ARBA00004141"/>
    </source>
</evidence>
<dbReference type="InterPro" id="IPR051788">
    <property type="entry name" value="MFS_Transporter"/>
</dbReference>
<feature type="transmembrane region" description="Helical" evidence="5">
    <location>
        <begin position="180"/>
        <end position="199"/>
    </location>
</feature>
<dbReference type="PANTHER" id="PTHR23514:SF13">
    <property type="entry name" value="INNER MEMBRANE PROTEIN YBJJ"/>
    <property type="match status" value="1"/>
</dbReference>
<evidence type="ECO:0000313" key="7">
    <source>
        <dbReference type="EMBL" id="RBP16894.1"/>
    </source>
</evidence>
<name>A0A366FQB1_9HYPH</name>
<evidence type="ECO:0000259" key="6">
    <source>
        <dbReference type="PROSITE" id="PS50850"/>
    </source>
</evidence>
<dbReference type="AlphaFoldDB" id="A0A366FQB1"/>
<dbReference type="GO" id="GO:0016020">
    <property type="term" value="C:membrane"/>
    <property type="evidence" value="ECO:0007669"/>
    <property type="project" value="UniProtKB-SubCell"/>
</dbReference>
<proteinExistence type="predicted"/>
<gene>
    <name evidence="7" type="ORF">DFR50_104173</name>
</gene>
<feature type="transmembrane region" description="Helical" evidence="5">
    <location>
        <begin position="220"/>
        <end position="237"/>
    </location>
</feature>
<comment type="caution">
    <text evidence="7">The sequence shown here is derived from an EMBL/GenBank/DDBJ whole genome shotgun (WGS) entry which is preliminary data.</text>
</comment>
<evidence type="ECO:0000256" key="2">
    <source>
        <dbReference type="ARBA" id="ARBA00022692"/>
    </source>
</evidence>
<dbReference type="InterPro" id="IPR020846">
    <property type="entry name" value="MFS_dom"/>
</dbReference>
<dbReference type="InterPro" id="IPR011701">
    <property type="entry name" value="MFS"/>
</dbReference>
<protein>
    <submittedName>
        <fullName evidence="7">Fucose permease</fullName>
    </submittedName>
</protein>
<evidence type="ECO:0000256" key="4">
    <source>
        <dbReference type="ARBA" id="ARBA00023136"/>
    </source>
</evidence>
<organism evidence="7 8">
    <name type="scientific">Roseiarcus fermentans</name>
    <dbReference type="NCBI Taxonomy" id="1473586"/>
    <lineage>
        <taxon>Bacteria</taxon>
        <taxon>Pseudomonadati</taxon>
        <taxon>Pseudomonadota</taxon>
        <taxon>Alphaproteobacteria</taxon>
        <taxon>Hyphomicrobiales</taxon>
        <taxon>Roseiarcaceae</taxon>
        <taxon>Roseiarcus</taxon>
    </lineage>
</organism>
<feature type="transmembrane region" description="Helical" evidence="5">
    <location>
        <begin position="114"/>
        <end position="133"/>
    </location>
</feature>
<feature type="transmembrane region" description="Helical" evidence="5">
    <location>
        <begin position="281"/>
        <end position="302"/>
    </location>
</feature>
<feature type="transmembrane region" description="Helical" evidence="5">
    <location>
        <begin position="367"/>
        <end position="388"/>
    </location>
</feature>
<dbReference type="OrthoDB" id="9810941at2"/>
<feature type="transmembrane region" description="Helical" evidence="5">
    <location>
        <begin position="24"/>
        <end position="44"/>
    </location>
</feature>
<feature type="transmembrane region" description="Helical" evidence="5">
    <location>
        <begin position="308"/>
        <end position="329"/>
    </location>
</feature>
<dbReference type="InterPro" id="IPR036259">
    <property type="entry name" value="MFS_trans_sf"/>
</dbReference>
<evidence type="ECO:0000313" key="8">
    <source>
        <dbReference type="Proteomes" id="UP000253529"/>
    </source>
</evidence>
<accession>A0A366FQB1</accession>
<dbReference type="GO" id="GO:0022857">
    <property type="term" value="F:transmembrane transporter activity"/>
    <property type="evidence" value="ECO:0007669"/>
    <property type="project" value="InterPro"/>
</dbReference>
<dbReference type="Pfam" id="PF07690">
    <property type="entry name" value="MFS_1"/>
    <property type="match status" value="1"/>
</dbReference>
<feature type="transmembrane region" description="Helical" evidence="5">
    <location>
        <begin position="341"/>
        <end position="361"/>
    </location>
</feature>
<dbReference type="Proteomes" id="UP000253529">
    <property type="component" value="Unassembled WGS sequence"/>
</dbReference>
<keyword evidence="2 5" id="KW-0812">Transmembrane</keyword>
<dbReference type="EMBL" id="QNRK01000004">
    <property type="protein sequence ID" value="RBP16894.1"/>
    <property type="molecule type" value="Genomic_DNA"/>
</dbReference>
<dbReference type="Gene3D" id="1.20.1250.20">
    <property type="entry name" value="MFS general substrate transporter like domains"/>
    <property type="match status" value="2"/>
</dbReference>
<keyword evidence="8" id="KW-1185">Reference proteome</keyword>
<dbReference type="PROSITE" id="PS50850">
    <property type="entry name" value="MFS"/>
    <property type="match status" value="1"/>
</dbReference>
<keyword evidence="3 5" id="KW-1133">Transmembrane helix</keyword>
<reference evidence="7 8" key="1">
    <citation type="submission" date="2018-06" db="EMBL/GenBank/DDBJ databases">
        <title>Genomic Encyclopedia of Type Strains, Phase IV (KMG-IV): sequencing the most valuable type-strain genomes for metagenomic binning, comparative biology and taxonomic classification.</title>
        <authorList>
            <person name="Goeker M."/>
        </authorList>
    </citation>
    <scope>NUCLEOTIDE SEQUENCE [LARGE SCALE GENOMIC DNA]</scope>
    <source>
        <strain evidence="7 8">DSM 24875</strain>
    </source>
</reference>
<evidence type="ECO:0000256" key="5">
    <source>
        <dbReference type="SAM" id="Phobius"/>
    </source>
</evidence>
<sequence>MLDDTTQDAGQTLAGGDSLVPARVGVTAIFFANGLAIGAWAVAIPQVKTLFALSDGGLSLILLAAGVGAIAAMPVAGLLPARIGGTGRTLRFSGPFSAVMLAALPAMSALPAPVVALAVCAFLFGVANILVDVPMNAHASVIERGWGRAIMSSFHAAWSAGGLIGGAIGGLLISAGATPLGQLGVEGALCFAIAWGGSLRIGVGDRHAHGTTFALPHGRLITLAIIALLAVFAEMSVTDWSALYLRSELGASAGAAAAGYSAYAFMMFLGRALGDSFVRRLGGATVIVAGALAILVGAGLAVGLATPIAAIVGFCLIGLGVANMVPAVFSASASAAPSPSIGVATAASMAYTAGLISPPLFGAVASAASLRAAFTLVIAAALAIAVLATRGRRGAR</sequence>
<feature type="transmembrane region" description="Helical" evidence="5">
    <location>
        <begin position="154"/>
        <end position="174"/>
    </location>
</feature>
<dbReference type="SUPFAM" id="SSF103473">
    <property type="entry name" value="MFS general substrate transporter"/>
    <property type="match status" value="1"/>
</dbReference>
<evidence type="ECO:0000256" key="3">
    <source>
        <dbReference type="ARBA" id="ARBA00022989"/>
    </source>
</evidence>
<feature type="transmembrane region" description="Helical" evidence="5">
    <location>
        <begin position="56"/>
        <end position="78"/>
    </location>
</feature>